<protein>
    <submittedName>
        <fullName evidence="6">Outer membrane efflux protein</fullName>
    </submittedName>
</protein>
<comment type="caution">
    <text evidence="6">The sequence shown here is derived from an EMBL/GenBank/DDBJ whole genome shotgun (WGS) entry which is preliminary data.</text>
</comment>
<keyword evidence="3" id="KW-0812">Transmembrane</keyword>
<evidence type="ECO:0000256" key="4">
    <source>
        <dbReference type="ARBA" id="ARBA00023136"/>
    </source>
</evidence>
<dbReference type="InterPro" id="IPR051906">
    <property type="entry name" value="TolC-like"/>
</dbReference>
<gene>
    <name evidence="6" type="ORF">SAMN06265222_109203</name>
</gene>
<dbReference type="RefSeq" id="WP_283433770.1">
    <property type="nucleotide sequence ID" value="NZ_FXUG01000009.1"/>
</dbReference>
<name>A0ABY1QDD1_9BACT</name>
<keyword evidence="7" id="KW-1185">Reference proteome</keyword>
<keyword evidence="5" id="KW-0998">Cell outer membrane</keyword>
<evidence type="ECO:0000256" key="5">
    <source>
        <dbReference type="ARBA" id="ARBA00023237"/>
    </source>
</evidence>
<dbReference type="SUPFAM" id="SSF56954">
    <property type="entry name" value="Outer membrane efflux proteins (OEP)"/>
    <property type="match status" value="1"/>
</dbReference>
<proteinExistence type="predicted"/>
<dbReference type="Gene3D" id="1.20.1600.10">
    <property type="entry name" value="Outer membrane efflux proteins (OEP)"/>
    <property type="match status" value="1"/>
</dbReference>
<evidence type="ECO:0000256" key="3">
    <source>
        <dbReference type="ARBA" id="ARBA00022692"/>
    </source>
</evidence>
<dbReference type="EMBL" id="FXUG01000009">
    <property type="protein sequence ID" value="SMP66147.1"/>
    <property type="molecule type" value="Genomic_DNA"/>
</dbReference>
<evidence type="ECO:0000256" key="1">
    <source>
        <dbReference type="ARBA" id="ARBA00004442"/>
    </source>
</evidence>
<dbReference type="Proteomes" id="UP001158067">
    <property type="component" value="Unassembled WGS sequence"/>
</dbReference>
<evidence type="ECO:0000313" key="7">
    <source>
        <dbReference type="Proteomes" id="UP001158067"/>
    </source>
</evidence>
<organism evidence="6 7">
    <name type="scientific">Neorhodopirellula lusitana</name>
    <dbReference type="NCBI Taxonomy" id="445327"/>
    <lineage>
        <taxon>Bacteria</taxon>
        <taxon>Pseudomonadati</taxon>
        <taxon>Planctomycetota</taxon>
        <taxon>Planctomycetia</taxon>
        <taxon>Pirellulales</taxon>
        <taxon>Pirellulaceae</taxon>
        <taxon>Neorhodopirellula</taxon>
    </lineage>
</organism>
<evidence type="ECO:0000256" key="2">
    <source>
        <dbReference type="ARBA" id="ARBA00022452"/>
    </source>
</evidence>
<evidence type="ECO:0000313" key="6">
    <source>
        <dbReference type="EMBL" id="SMP66147.1"/>
    </source>
</evidence>
<comment type="subcellular location">
    <subcellularLocation>
        <location evidence="1">Cell outer membrane</location>
    </subcellularLocation>
</comment>
<keyword evidence="4" id="KW-0472">Membrane</keyword>
<reference evidence="6 7" key="1">
    <citation type="submission" date="2017-05" db="EMBL/GenBank/DDBJ databases">
        <authorList>
            <person name="Varghese N."/>
            <person name="Submissions S."/>
        </authorList>
    </citation>
    <scope>NUCLEOTIDE SEQUENCE [LARGE SCALE GENOMIC DNA]</scope>
    <source>
        <strain evidence="6 7">DSM 25457</strain>
    </source>
</reference>
<dbReference type="PANTHER" id="PTHR30026:SF23">
    <property type="entry name" value="TO APRF-PUTATIVE OUTER MEMBRANE EFFLUX PROTEIN OR SECRETED ALKALINE PHOSPHATASE-RELATED"/>
    <property type="match status" value="1"/>
</dbReference>
<sequence>MTCLIRIRPITDSIIRRAASAVVATLCAVTVWGSGGCRFAEPSKSASALLNQDHGRNVAEIAELTEAANAGFQAVDGDNQEEVQPVSFEQPMHDGVAGPVVGAATGPMVLGMEHAPPRRDQFERLTRVPMSLDAAVRIALENSVVLGDLGGRVLSMPETMSSTLDPAIVASNPMVGFDAALAAFDTQIEAGLTYNGNGNIVNSAFSGGQFGVFAQPETLAKLGVGKVLSNGTKVSLGGVAGYDEELAGGPFAAFGGEFRHPLMRGAGKRFNQIAGPLGGPGRYGGVLIAQTKHMQSQLAVEKAVGDLVRDVANTYWELQYAYLDVATKQTALATAHETWSRQRQRVAAASAPSDLAALAHQQVCMAEAALTSAIAGTRYGGAGVYGSELRLRTLIGMPSADGHLIVPDAVPLRAEFRFDWQDTQGVAHASRVELRRQREVIAQKELEIEAACNLQKTQLDVLGAFRKLGDDADSQSDLFGEALDGWQLGIEMRRSVSNRRENAAIRSARLQLSRETAVLQAQQNQVNAELQAAFTQLDRAWNMIASLTTAESAARMRLDAQNRRYQAGDDQVEDVLEAQVRLTEISTQLHRAVIDYNLAFVQLQHARGTLLPTVGVGLSTATPEECRFAQETPSVYMR</sequence>
<accession>A0ABY1QDD1</accession>
<keyword evidence="2" id="KW-1134">Transmembrane beta strand</keyword>
<dbReference type="PANTHER" id="PTHR30026">
    <property type="entry name" value="OUTER MEMBRANE PROTEIN TOLC"/>
    <property type="match status" value="1"/>
</dbReference>